<keyword evidence="4" id="KW-1185">Reference proteome</keyword>
<keyword evidence="2" id="KW-0732">Signal</keyword>
<evidence type="ECO:0000256" key="2">
    <source>
        <dbReference type="SAM" id="SignalP"/>
    </source>
</evidence>
<accession>A0ABW3G9N3</accession>
<dbReference type="Proteomes" id="UP001597068">
    <property type="component" value="Unassembled WGS sequence"/>
</dbReference>
<dbReference type="Gene3D" id="3.30.110.170">
    <property type="entry name" value="Protein of unknown function (DUF541), domain 1"/>
    <property type="match status" value="1"/>
</dbReference>
<gene>
    <name evidence="3" type="ORF">ACFQ04_13660</name>
</gene>
<evidence type="ECO:0000313" key="4">
    <source>
        <dbReference type="Proteomes" id="UP001597068"/>
    </source>
</evidence>
<sequence length="241" mass="24399">MMRRAVSVALTAAGCVVLLGSVAACGSDSTSPAADPPAVTVVGTGEVRGAPDTLTATVGVQSQAADVSAAIAQAGSRVQAVTSAVEKAGVASKDVQTEQVTLDPQYAGAVPGGGPSISGYQATTTVRITVRDLTRASSVLGAAVDAGGNDARLSGVTFRIDDDSRLLADARTRAFDDARTRAEQYAKLSATSLSRVLSVQENVTGQEQPVTAERSAQASTVPIEPGQQSVSVSVTVKWGLR</sequence>
<dbReference type="PANTHER" id="PTHR34387:SF1">
    <property type="entry name" value="PERIPLASMIC IMMUNOGENIC PROTEIN"/>
    <property type="match status" value="1"/>
</dbReference>
<proteinExistence type="predicted"/>
<dbReference type="Gene3D" id="3.30.70.2970">
    <property type="entry name" value="Protein of unknown function (DUF541), domain 2"/>
    <property type="match status" value="1"/>
</dbReference>
<evidence type="ECO:0000256" key="1">
    <source>
        <dbReference type="SAM" id="MobiDB-lite"/>
    </source>
</evidence>
<evidence type="ECO:0000313" key="3">
    <source>
        <dbReference type="EMBL" id="MFD0926783.1"/>
    </source>
</evidence>
<name>A0ABW3G9N3_9NOCA</name>
<dbReference type="RefSeq" id="WP_253645372.1">
    <property type="nucleotide sequence ID" value="NZ_BAAAMO010000002.1"/>
</dbReference>
<comment type="caution">
    <text evidence="3">The sequence shown here is derived from an EMBL/GenBank/DDBJ whole genome shotgun (WGS) entry which is preliminary data.</text>
</comment>
<dbReference type="EMBL" id="JBHTIL010000001">
    <property type="protein sequence ID" value="MFD0926783.1"/>
    <property type="molecule type" value="Genomic_DNA"/>
</dbReference>
<feature type="region of interest" description="Disordered" evidence="1">
    <location>
        <begin position="204"/>
        <end position="223"/>
    </location>
</feature>
<dbReference type="InterPro" id="IPR052022">
    <property type="entry name" value="26kDa_periplasmic_antigen"/>
</dbReference>
<organism evidence="3 4">
    <name type="scientific">Williamsia deligens</name>
    <dbReference type="NCBI Taxonomy" id="321325"/>
    <lineage>
        <taxon>Bacteria</taxon>
        <taxon>Bacillati</taxon>
        <taxon>Actinomycetota</taxon>
        <taxon>Actinomycetes</taxon>
        <taxon>Mycobacteriales</taxon>
        <taxon>Nocardiaceae</taxon>
        <taxon>Williamsia</taxon>
    </lineage>
</organism>
<protein>
    <submittedName>
        <fullName evidence="3">SIMPL domain-containing protein</fullName>
    </submittedName>
</protein>
<feature type="chain" id="PRO_5045299994" evidence="2">
    <location>
        <begin position="24"/>
        <end position="241"/>
    </location>
</feature>
<dbReference type="PANTHER" id="PTHR34387">
    <property type="entry name" value="SLR1258 PROTEIN"/>
    <property type="match status" value="1"/>
</dbReference>
<dbReference type="InterPro" id="IPR007497">
    <property type="entry name" value="SIMPL/DUF541"/>
</dbReference>
<reference evidence="4" key="1">
    <citation type="journal article" date="2019" name="Int. J. Syst. Evol. Microbiol.">
        <title>The Global Catalogue of Microorganisms (GCM) 10K type strain sequencing project: providing services to taxonomists for standard genome sequencing and annotation.</title>
        <authorList>
            <consortium name="The Broad Institute Genomics Platform"/>
            <consortium name="The Broad Institute Genome Sequencing Center for Infectious Disease"/>
            <person name="Wu L."/>
            <person name="Ma J."/>
        </authorList>
    </citation>
    <scope>NUCLEOTIDE SEQUENCE [LARGE SCALE GENOMIC DNA]</scope>
    <source>
        <strain evidence="4">CCUG 50873</strain>
    </source>
</reference>
<dbReference type="Pfam" id="PF04402">
    <property type="entry name" value="SIMPL"/>
    <property type="match status" value="1"/>
</dbReference>
<feature type="signal peptide" evidence="2">
    <location>
        <begin position="1"/>
        <end position="23"/>
    </location>
</feature>
<dbReference type="PROSITE" id="PS51257">
    <property type="entry name" value="PROKAR_LIPOPROTEIN"/>
    <property type="match status" value="1"/>
</dbReference>